<dbReference type="InterPro" id="IPR046522">
    <property type="entry name" value="DUF6699"/>
</dbReference>
<gene>
    <name evidence="3" type="ORF">MIND_00104500</name>
</gene>
<proteinExistence type="predicted"/>
<keyword evidence="4" id="KW-1185">Reference proteome</keyword>
<comment type="caution">
    <text evidence="3">The sequence shown here is derived from an EMBL/GenBank/DDBJ whole genome shotgun (WGS) entry which is preliminary data.</text>
</comment>
<reference evidence="3" key="1">
    <citation type="submission" date="2020-05" db="EMBL/GenBank/DDBJ databases">
        <title>Mycena genomes resolve the evolution of fungal bioluminescence.</title>
        <authorList>
            <person name="Tsai I.J."/>
        </authorList>
    </citation>
    <scope>NUCLEOTIDE SEQUENCE</scope>
    <source>
        <strain evidence="3">171206Taipei</strain>
    </source>
</reference>
<feature type="compositionally biased region" description="Polar residues" evidence="1">
    <location>
        <begin position="357"/>
        <end position="368"/>
    </location>
</feature>
<feature type="domain" description="DUF6699" evidence="2">
    <location>
        <begin position="65"/>
        <end position="199"/>
    </location>
</feature>
<sequence>MPTNIRRARDSPTWPIYPSPKKKDAVPMPPNAPRIGRPIRLPTEELAISDPPIALPLHVPPTSHISYDVRCPPSTIRVSPSTQNTRAGPAYRFSDLNIPFCPSSRPIKRPHSIRLISKDFPWAIEVCSIGAITCQEILIALYDSLQTPLTDTDWGFASEELRGRIFRAWERRHTPTPDGGPLRRVDVLGTRCRLQGFCRDEEFATKRSLPGQESRGELVDTWIVKFMKPLLARDDEPLAEDDDLFGDDLIDYEPEYEGEQGFGQAFEHPQHIIDTPSRLPSESFSSHLPSVFPDTVGATPAFTFTFLPPGVTRAADAAMLMPRPVGTRGGLRPGPRRRVVLSDSPQADDQSKEPTDIANTSTVVNGTENRPPRPRPRGEWDEWAPVKRRRGKRGVSTEIDLTAPMPPNPKSIRGLKVTKFVDPKRPSDESSVQPFKCWDCSRELVKIGNHFDRPRAIKCSNRALLVKLEDGSWSKGILLSAWVAAGRDIA</sequence>
<dbReference type="RefSeq" id="XP_037225903.1">
    <property type="nucleotide sequence ID" value="XM_037357993.1"/>
</dbReference>
<dbReference type="GeneID" id="59340509"/>
<dbReference type="OrthoDB" id="21474at2759"/>
<evidence type="ECO:0000259" key="2">
    <source>
        <dbReference type="Pfam" id="PF20415"/>
    </source>
</evidence>
<feature type="region of interest" description="Disordered" evidence="1">
    <location>
        <begin position="324"/>
        <end position="394"/>
    </location>
</feature>
<dbReference type="Proteomes" id="UP000636479">
    <property type="component" value="Unassembled WGS sequence"/>
</dbReference>
<dbReference type="EMBL" id="JACAZF010000001">
    <property type="protein sequence ID" value="KAF7315880.1"/>
    <property type="molecule type" value="Genomic_DNA"/>
</dbReference>
<dbReference type="AlphaFoldDB" id="A0A8H6THK8"/>
<name>A0A8H6THK8_9AGAR</name>
<feature type="region of interest" description="Disordered" evidence="1">
    <location>
        <begin position="1"/>
        <end position="36"/>
    </location>
</feature>
<evidence type="ECO:0000313" key="4">
    <source>
        <dbReference type="Proteomes" id="UP000636479"/>
    </source>
</evidence>
<evidence type="ECO:0000313" key="3">
    <source>
        <dbReference type="EMBL" id="KAF7315880.1"/>
    </source>
</evidence>
<evidence type="ECO:0000256" key="1">
    <source>
        <dbReference type="SAM" id="MobiDB-lite"/>
    </source>
</evidence>
<organism evidence="3 4">
    <name type="scientific">Mycena indigotica</name>
    <dbReference type="NCBI Taxonomy" id="2126181"/>
    <lineage>
        <taxon>Eukaryota</taxon>
        <taxon>Fungi</taxon>
        <taxon>Dikarya</taxon>
        <taxon>Basidiomycota</taxon>
        <taxon>Agaricomycotina</taxon>
        <taxon>Agaricomycetes</taxon>
        <taxon>Agaricomycetidae</taxon>
        <taxon>Agaricales</taxon>
        <taxon>Marasmiineae</taxon>
        <taxon>Mycenaceae</taxon>
        <taxon>Mycena</taxon>
    </lineage>
</organism>
<protein>
    <recommendedName>
        <fullName evidence="2">DUF6699 domain-containing protein</fullName>
    </recommendedName>
</protein>
<dbReference type="Pfam" id="PF20415">
    <property type="entry name" value="DUF6699"/>
    <property type="match status" value="1"/>
</dbReference>
<accession>A0A8H6THK8</accession>